<evidence type="ECO:0000313" key="3">
    <source>
        <dbReference type="Proteomes" id="UP000266506"/>
    </source>
</evidence>
<dbReference type="InParanoid" id="A0A397S0H8"/>
<protein>
    <recommendedName>
        <fullName evidence="1">Nucleotide modification associated domain-containing protein</fullName>
    </recommendedName>
</protein>
<dbReference type="OrthoDB" id="9772090at2"/>
<dbReference type="Proteomes" id="UP000266506">
    <property type="component" value="Unassembled WGS sequence"/>
</dbReference>
<proteinExistence type="predicted"/>
<keyword evidence="3" id="KW-1185">Reference proteome</keyword>
<dbReference type="Pfam" id="PF18754">
    <property type="entry name" value="Nmad3"/>
    <property type="match status" value="1"/>
</dbReference>
<gene>
    <name evidence="2" type="ORF">EI71_00688</name>
</gene>
<evidence type="ECO:0000259" key="1">
    <source>
        <dbReference type="Pfam" id="PF18754"/>
    </source>
</evidence>
<dbReference type="EMBL" id="QXEV01000005">
    <property type="protein sequence ID" value="RIA77905.1"/>
    <property type="molecule type" value="Genomic_DNA"/>
</dbReference>
<dbReference type="InterPro" id="IPR041135">
    <property type="entry name" value="Nmad3"/>
</dbReference>
<dbReference type="RefSeq" id="WP_119015855.1">
    <property type="nucleotide sequence ID" value="NZ_QXEV01000005.1"/>
</dbReference>
<organism evidence="2 3">
    <name type="scientific">Anaeroplasma bactoclasticum</name>
    <dbReference type="NCBI Taxonomy" id="2088"/>
    <lineage>
        <taxon>Bacteria</taxon>
        <taxon>Bacillati</taxon>
        <taxon>Mycoplasmatota</taxon>
        <taxon>Mollicutes</taxon>
        <taxon>Anaeroplasmatales</taxon>
        <taxon>Anaeroplasmataceae</taxon>
        <taxon>Anaeroplasma</taxon>
    </lineage>
</organism>
<comment type="caution">
    <text evidence="2">The sequence shown here is derived from an EMBL/GenBank/DDBJ whole genome shotgun (WGS) entry which is preliminary data.</text>
</comment>
<sequence length="307" mass="36206">MAETKKIKFILSRKGFDSGFGGIPSPILRDNTLLSMPIPNKNDDEYPDKETYKDLKYNDKEYIEIINSLKNFRKKARETNFNYCHLDPDLRKDVIGRNGKWFAAFGQSENAQSYLNNCDVKEGDIFLFFGWFRKLNPNSDKWEFEKGEFKDYHVVYGYLQVGDKVEKYEDMEQKCPWHPHNNKNKYGGKPNCVYIAKQYLELDGVESKTYPGSGVFKFNSSTVLTNENKSRSKWIYRGFYDAGNIYTETRKNAMENDEGVQYKGQWQEIVLKNDNKKLYNETLDWFKKMLESNKDELLKSINQDYDD</sequence>
<feature type="domain" description="Nucleotide modification associated" evidence="1">
    <location>
        <begin position="8"/>
        <end position="271"/>
    </location>
</feature>
<name>A0A397S0H8_9MOLU</name>
<evidence type="ECO:0000313" key="2">
    <source>
        <dbReference type="EMBL" id="RIA77905.1"/>
    </source>
</evidence>
<accession>A0A397S0H8</accession>
<reference evidence="2 3" key="1">
    <citation type="submission" date="2018-08" db="EMBL/GenBank/DDBJ databases">
        <title>Genomic Encyclopedia of Archaeal and Bacterial Type Strains, Phase II (KMG-II): from individual species to whole genera.</title>
        <authorList>
            <person name="Goeker M."/>
        </authorList>
    </citation>
    <scope>NUCLEOTIDE SEQUENCE [LARGE SCALE GENOMIC DNA]</scope>
    <source>
        <strain evidence="2 3">ATCC 27112</strain>
    </source>
</reference>
<dbReference type="AlphaFoldDB" id="A0A397S0H8"/>